<evidence type="ECO:0000256" key="3">
    <source>
        <dbReference type="ARBA" id="ARBA00023125"/>
    </source>
</evidence>
<sequence>MAVRRMIFSKKLSPTDTLKRLAIPLKSMESFPRLCGGHEVEIMVIDDETRQPWTFVCTIRRKGHPKPVLSKGWRAFVRSKGLQLGDKVTFYHRISQDGIKVFGSIFPRS</sequence>
<gene>
    <name evidence="7" type="ORF">COLO4_29044</name>
</gene>
<evidence type="ECO:0000256" key="1">
    <source>
        <dbReference type="ARBA" id="ARBA00004123"/>
    </source>
</evidence>
<protein>
    <recommendedName>
        <fullName evidence="6">TF-B3 domain-containing protein</fullName>
    </recommendedName>
</protein>
<accession>A0A1R3HGN3</accession>
<dbReference type="InterPro" id="IPR015300">
    <property type="entry name" value="DNA-bd_pseudobarrel_sf"/>
</dbReference>
<dbReference type="PROSITE" id="PS50863">
    <property type="entry name" value="B3"/>
    <property type="match status" value="1"/>
</dbReference>
<dbReference type="PANTHER" id="PTHR31140">
    <property type="entry name" value="B3 DOMAIN-CONTAINING TRANSCRIPTION FACTOR ABI3"/>
    <property type="match status" value="1"/>
</dbReference>
<dbReference type="Proteomes" id="UP000187203">
    <property type="component" value="Unassembled WGS sequence"/>
</dbReference>
<keyword evidence="2" id="KW-0805">Transcription regulation</keyword>
<dbReference type="Gene3D" id="2.40.330.10">
    <property type="entry name" value="DNA-binding pseudobarrel domain"/>
    <property type="match status" value="1"/>
</dbReference>
<dbReference type="OrthoDB" id="945566at2759"/>
<evidence type="ECO:0000256" key="2">
    <source>
        <dbReference type="ARBA" id="ARBA00023015"/>
    </source>
</evidence>
<evidence type="ECO:0000313" key="7">
    <source>
        <dbReference type="EMBL" id="OMO69481.1"/>
    </source>
</evidence>
<proteinExistence type="predicted"/>
<dbReference type="GO" id="GO:0003700">
    <property type="term" value="F:DNA-binding transcription factor activity"/>
    <property type="evidence" value="ECO:0007669"/>
    <property type="project" value="InterPro"/>
</dbReference>
<feature type="domain" description="TF-B3" evidence="6">
    <location>
        <begin position="6"/>
        <end position="109"/>
    </location>
</feature>
<evidence type="ECO:0000313" key="8">
    <source>
        <dbReference type="Proteomes" id="UP000187203"/>
    </source>
</evidence>
<name>A0A1R3HGN3_9ROSI</name>
<evidence type="ECO:0000256" key="5">
    <source>
        <dbReference type="ARBA" id="ARBA00023242"/>
    </source>
</evidence>
<evidence type="ECO:0000259" key="6">
    <source>
        <dbReference type="PROSITE" id="PS50863"/>
    </source>
</evidence>
<dbReference type="InterPro" id="IPR003340">
    <property type="entry name" value="B3_DNA-bd"/>
</dbReference>
<keyword evidence="5" id="KW-0539">Nucleus</keyword>
<comment type="caution">
    <text evidence="7">The sequence shown here is derived from an EMBL/GenBank/DDBJ whole genome shotgun (WGS) entry which is preliminary data.</text>
</comment>
<organism evidence="7 8">
    <name type="scientific">Corchorus olitorius</name>
    <dbReference type="NCBI Taxonomy" id="93759"/>
    <lineage>
        <taxon>Eukaryota</taxon>
        <taxon>Viridiplantae</taxon>
        <taxon>Streptophyta</taxon>
        <taxon>Embryophyta</taxon>
        <taxon>Tracheophyta</taxon>
        <taxon>Spermatophyta</taxon>
        <taxon>Magnoliopsida</taxon>
        <taxon>eudicotyledons</taxon>
        <taxon>Gunneridae</taxon>
        <taxon>Pentapetalae</taxon>
        <taxon>rosids</taxon>
        <taxon>malvids</taxon>
        <taxon>Malvales</taxon>
        <taxon>Malvaceae</taxon>
        <taxon>Grewioideae</taxon>
        <taxon>Apeibeae</taxon>
        <taxon>Corchorus</taxon>
    </lineage>
</organism>
<dbReference type="CDD" id="cd10017">
    <property type="entry name" value="B3_DNA"/>
    <property type="match status" value="1"/>
</dbReference>
<reference evidence="8" key="1">
    <citation type="submission" date="2013-09" db="EMBL/GenBank/DDBJ databases">
        <title>Corchorus olitorius genome sequencing.</title>
        <authorList>
            <person name="Alam M."/>
            <person name="Haque M.S."/>
            <person name="Islam M.S."/>
            <person name="Emdad E.M."/>
            <person name="Islam M.M."/>
            <person name="Ahmed B."/>
            <person name="Halim A."/>
            <person name="Hossen Q.M.M."/>
            <person name="Hossain M.Z."/>
            <person name="Ahmed R."/>
            <person name="Khan M.M."/>
            <person name="Islam R."/>
            <person name="Rashid M.M."/>
            <person name="Khan S.A."/>
            <person name="Rahman M.S."/>
            <person name="Alam M."/>
            <person name="Yahiya A.S."/>
            <person name="Khan M.S."/>
            <person name="Azam M.S."/>
            <person name="Haque T."/>
            <person name="Lashkar M.Z.H."/>
            <person name="Akhand A.I."/>
            <person name="Morshed G."/>
            <person name="Roy S."/>
            <person name="Uddin K.S."/>
            <person name="Rabeya T."/>
            <person name="Hossain A.S."/>
            <person name="Chowdhury A."/>
            <person name="Snigdha A.R."/>
            <person name="Mortoza M.S."/>
            <person name="Matin S.A."/>
            <person name="Hoque S.M.E."/>
            <person name="Islam M.K."/>
            <person name="Roy D.K."/>
            <person name="Haider R."/>
            <person name="Moosa M.M."/>
            <person name="Elias S.M."/>
            <person name="Hasan A.M."/>
            <person name="Jahan S."/>
            <person name="Shafiuddin M."/>
            <person name="Mahmood N."/>
            <person name="Shommy N.S."/>
        </authorList>
    </citation>
    <scope>NUCLEOTIDE SEQUENCE [LARGE SCALE GENOMIC DNA]</scope>
    <source>
        <strain evidence="8">cv. O-4</strain>
    </source>
</reference>
<comment type="subcellular location">
    <subcellularLocation>
        <location evidence="1">Nucleus</location>
    </subcellularLocation>
</comment>
<dbReference type="GO" id="GO:0005634">
    <property type="term" value="C:nucleus"/>
    <property type="evidence" value="ECO:0007669"/>
    <property type="project" value="UniProtKB-SubCell"/>
</dbReference>
<dbReference type="PANTHER" id="PTHR31140:SF145">
    <property type="entry name" value="TF-B3 DOMAIN-CONTAINING PROTEIN"/>
    <property type="match status" value="1"/>
</dbReference>
<keyword evidence="8" id="KW-1185">Reference proteome</keyword>
<dbReference type="Pfam" id="PF02362">
    <property type="entry name" value="B3"/>
    <property type="match status" value="1"/>
</dbReference>
<keyword evidence="3" id="KW-0238">DNA-binding</keyword>
<keyword evidence="4" id="KW-0804">Transcription</keyword>
<dbReference type="EMBL" id="AWUE01020206">
    <property type="protein sequence ID" value="OMO69481.1"/>
    <property type="molecule type" value="Genomic_DNA"/>
</dbReference>
<dbReference type="SUPFAM" id="SSF101936">
    <property type="entry name" value="DNA-binding pseudobarrel domain"/>
    <property type="match status" value="1"/>
</dbReference>
<dbReference type="InterPro" id="IPR044800">
    <property type="entry name" value="LEC2-like"/>
</dbReference>
<dbReference type="GO" id="GO:0003677">
    <property type="term" value="F:DNA binding"/>
    <property type="evidence" value="ECO:0007669"/>
    <property type="project" value="UniProtKB-KW"/>
</dbReference>
<dbReference type="SMART" id="SM01019">
    <property type="entry name" value="B3"/>
    <property type="match status" value="1"/>
</dbReference>
<evidence type="ECO:0000256" key="4">
    <source>
        <dbReference type="ARBA" id="ARBA00023163"/>
    </source>
</evidence>
<dbReference type="AlphaFoldDB" id="A0A1R3HGN3"/>